<dbReference type="Proteomes" id="UP001476950">
    <property type="component" value="Unassembled WGS sequence"/>
</dbReference>
<evidence type="ECO:0008006" key="4">
    <source>
        <dbReference type="Google" id="ProtNLM"/>
    </source>
</evidence>
<reference evidence="2 3" key="1">
    <citation type="submission" date="2022-04" db="EMBL/GenBank/DDBJ databases">
        <title>Positive selection, recombination, and allopatry shape intraspecific diversity of widespread and dominant cyanobacteria.</title>
        <authorList>
            <person name="Wei J."/>
            <person name="Shu W."/>
            <person name="Hu C."/>
        </authorList>
    </citation>
    <scope>NUCLEOTIDE SEQUENCE [LARGE SCALE GENOMIC DNA]</scope>
    <source>
        <strain evidence="2 3">AS-A4</strain>
    </source>
</reference>
<proteinExistence type="predicted"/>
<dbReference type="SUPFAM" id="SSF52266">
    <property type="entry name" value="SGNH hydrolase"/>
    <property type="match status" value="1"/>
</dbReference>
<dbReference type="Gene3D" id="3.40.50.1110">
    <property type="entry name" value="SGNH hydrolase"/>
    <property type="match status" value="1"/>
</dbReference>
<dbReference type="EMBL" id="JAMPLM010000073">
    <property type="protein sequence ID" value="MEP1062575.1"/>
    <property type="molecule type" value="Genomic_DNA"/>
</dbReference>
<keyword evidence="1" id="KW-0732">Signal</keyword>
<dbReference type="InterPro" id="IPR036514">
    <property type="entry name" value="SGNH_hydro_sf"/>
</dbReference>
<evidence type="ECO:0000313" key="2">
    <source>
        <dbReference type="EMBL" id="MEP1062575.1"/>
    </source>
</evidence>
<evidence type="ECO:0000313" key="3">
    <source>
        <dbReference type="Proteomes" id="UP001476950"/>
    </source>
</evidence>
<accession>A0ABV0KTL2</accession>
<gene>
    <name evidence="2" type="ORF">NDI38_29830</name>
</gene>
<protein>
    <recommendedName>
        <fullName evidence="4">SGNH/GDSL hydrolase family protein</fullName>
    </recommendedName>
</protein>
<name>A0ABV0KTL2_9CYAN</name>
<dbReference type="RefSeq" id="WP_190455690.1">
    <property type="nucleotide sequence ID" value="NZ_JAMPLM010000073.1"/>
</dbReference>
<evidence type="ECO:0000256" key="1">
    <source>
        <dbReference type="SAM" id="SignalP"/>
    </source>
</evidence>
<sequence>MKNRWVWTIVTVSALCCSGFAVQAYPPPAPPANPSSLGAHIQRTMALMANSSPQQRQTVRILFYGQSTTKQAWSRAVAADLRARFPNTNFVIKNRSIGGCASQCLVAPAEHDLYPFYPDLLIFHVYGSHLDYEKIIRKVRATTTAEVLLLTDYYTGPSAWSDKMSDGFIPHFARRYHSGFVDIRHPWLRYLREHNYLLSQLLVDDGHLNAHGNWLMAELVKRYLIYQPAQPSDPDALVRTYVVGKDIFFRDGKLTLPFVGNRIDVIASAAQLTGASGRIRIDGRKPSTFPELYSMTRPNGQLAADWIESPETGKDWPWEVGALMRVRAQTPLQVEDWTVTLTHFRSNTDFAFTVTGSVTGEDGAGSYAEHPFISRSGRVVIDQSAWWLAPLTNVSVTDGFQIRWSIVPHFVDTYTPRSNPDPTLEQTTTLAQGLTNRRHTLEVLSSDGHPLPIQAIRVYHPLVGRASKAAVKPNK</sequence>
<comment type="caution">
    <text evidence="2">The sequence shown here is derived from an EMBL/GenBank/DDBJ whole genome shotgun (WGS) entry which is preliminary data.</text>
</comment>
<feature type="signal peptide" evidence="1">
    <location>
        <begin position="1"/>
        <end position="24"/>
    </location>
</feature>
<feature type="chain" id="PRO_5045846174" description="SGNH/GDSL hydrolase family protein" evidence="1">
    <location>
        <begin position="25"/>
        <end position="475"/>
    </location>
</feature>
<keyword evidence="3" id="KW-1185">Reference proteome</keyword>
<organism evidence="2 3">
    <name type="scientific">Stenomitos frigidus AS-A4</name>
    <dbReference type="NCBI Taxonomy" id="2933935"/>
    <lineage>
        <taxon>Bacteria</taxon>
        <taxon>Bacillati</taxon>
        <taxon>Cyanobacteriota</taxon>
        <taxon>Cyanophyceae</taxon>
        <taxon>Leptolyngbyales</taxon>
        <taxon>Leptolyngbyaceae</taxon>
        <taxon>Stenomitos</taxon>
    </lineage>
</organism>